<reference evidence="2 3" key="1">
    <citation type="submission" date="2016-03" db="EMBL/GenBank/DDBJ databases">
        <authorList>
            <person name="Bojesen A.M."/>
            <person name="Planet P."/>
            <person name="Hansen M.J."/>
        </authorList>
    </citation>
    <scope>NUCLEOTIDE SEQUENCE [LARGE SCALE GENOMIC DNA]</scope>
    <source>
        <strain evidence="2 3">B 234/94</strain>
    </source>
</reference>
<evidence type="ECO:0000256" key="1">
    <source>
        <dbReference type="SAM" id="Phobius"/>
    </source>
</evidence>
<gene>
    <name evidence="2" type="ORF">A4G16_09865</name>
</gene>
<keyword evidence="1" id="KW-1133">Transmembrane helix</keyword>
<protein>
    <submittedName>
        <fullName evidence="2">Uncharacterized protein</fullName>
    </submittedName>
</protein>
<dbReference type="Proteomes" id="UP000501366">
    <property type="component" value="Chromosome"/>
</dbReference>
<feature type="transmembrane region" description="Helical" evidence="1">
    <location>
        <begin position="72"/>
        <end position="90"/>
    </location>
</feature>
<sequence>MESIKMEEMKLTEKELLILKGNALRMRFKAETNKTKSEIIQPFKQVRETGFALVSSPAVKTVALDFLIKRLFNVKGLGYSALGLAALFLLQQRNGNRR</sequence>
<accession>A0A6G8JKD2</accession>
<proteinExistence type="predicted"/>
<dbReference type="EMBL" id="CP015030">
    <property type="protein sequence ID" value="QIM67635.1"/>
    <property type="molecule type" value="Genomic_DNA"/>
</dbReference>
<evidence type="ECO:0000313" key="2">
    <source>
        <dbReference type="EMBL" id="QIM67635.1"/>
    </source>
</evidence>
<dbReference type="KEGG" id="mgra:A4G16_09865"/>
<organism evidence="2 3">
    <name type="scientific">Mannheimia granulomatis</name>
    <dbReference type="NCBI Taxonomy" id="85402"/>
    <lineage>
        <taxon>Bacteria</taxon>
        <taxon>Pseudomonadati</taxon>
        <taxon>Pseudomonadota</taxon>
        <taxon>Gammaproteobacteria</taxon>
        <taxon>Pasteurellales</taxon>
        <taxon>Pasteurellaceae</taxon>
        <taxon>Mannheimia</taxon>
    </lineage>
</organism>
<dbReference type="AlphaFoldDB" id="A0A6G8JKD2"/>
<name>A0A6G8JKD2_9PAST</name>
<evidence type="ECO:0000313" key="3">
    <source>
        <dbReference type="Proteomes" id="UP000501366"/>
    </source>
</evidence>
<keyword evidence="1" id="KW-0812">Transmembrane</keyword>
<keyword evidence="1" id="KW-0472">Membrane</keyword>